<proteinExistence type="predicted"/>
<name>A0A0H5QU25_9EUKA</name>
<protein>
    <submittedName>
        <fullName evidence="1">Uncharacterized protein</fullName>
    </submittedName>
</protein>
<feature type="non-terminal residue" evidence="1">
    <location>
        <position position="1"/>
    </location>
</feature>
<organism evidence="1">
    <name type="scientific">Spongospora subterranea</name>
    <dbReference type="NCBI Taxonomy" id="70186"/>
    <lineage>
        <taxon>Eukaryota</taxon>
        <taxon>Sar</taxon>
        <taxon>Rhizaria</taxon>
        <taxon>Endomyxa</taxon>
        <taxon>Phytomyxea</taxon>
        <taxon>Plasmodiophorida</taxon>
        <taxon>Plasmodiophoridae</taxon>
        <taxon>Spongospora</taxon>
    </lineage>
</organism>
<reference evidence="1" key="1">
    <citation type="submission" date="2015-04" db="EMBL/GenBank/DDBJ databases">
        <title>The genome sequence of the plant pathogenic Rhizarian Plasmodiophora brassicae reveals insights in its biotrophic life cycle and the origin of chitin synthesis.</title>
        <authorList>
            <person name="Schwelm A."/>
            <person name="Fogelqvist J."/>
            <person name="Knaust A."/>
            <person name="Julke S."/>
            <person name="Lilja T."/>
            <person name="Dhandapani V."/>
            <person name="Bonilla-Rosso G."/>
            <person name="Karlsson M."/>
            <person name="Shevchenko A."/>
            <person name="Choi S.R."/>
            <person name="Kim H.G."/>
            <person name="Park J.Y."/>
            <person name="Lim Y.P."/>
            <person name="Ludwig-Muller J."/>
            <person name="Dixelius C."/>
        </authorList>
    </citation>
    <scope>NUCLEOTIDE SEQUENCE</scope>
    <source>
        <tissue evidence="1">Potato root galls</tissue>
    </source>
</reference>
<evidence type="ECO:0000313" key="1">
    <source>
        <dbReference type="EMBL" id="CRZ05227.1"/>
    </source>
</evidence>
<dbReference type="EMBL" id="HACM01004785">
    <property type="protein sequence ID" value="CRZ05227.1"/>
    <property type="molecule type" value="Transcribed_RNA"/>
</dbReference>
<dbReference type="AlphaFoldDB" id="A0A0H5QU25"/>
<accession>A0A0H5QU25</accession>
<sequence length="287" mass="31887">ISSFSNVMADPAILNPFAITKPFPQDKFGIAQLNPSIHPAGDWYAQWRKHRIFKKSSVKDVGDKRAISRGVGTLTIGDGELVMDGASPRYYISAPAGGWLNTEATVYCRVDSYTSPASSAIAIITRTNHHLYTSDPCAARGYYARVYFDSGRIQVKKEFRHDSDNRVIYSDGVNAPIGISVKFNMTKKYLGIKSIVRTNPDQRSVNLRIYCDFSEGKHGGEWQLMLEYNDARLKSRYPTDCVYGDAIDQSGGDSAPVLRPGQVTIIRSDAVHGVHLRHASVREIQPL</sequence>